<name>A0A9D1H8N3_9FLAO</name>
<dbReference type="AlphaFoldDB" id="A0A9D1H8N3"/>
<reference evidence="1" key="1">
    <citation type="submission" date="2020-10" db="EMBL/GenBank/DDBJ databases">
        <authorList>
            <person name="Gilroy R."/>
        </authorList>
    </citation>
    <scope>NUCLEOTIDE SEQUENCE</scope>
    <source>
        <strain evidence="1">1383</strain>
    </source>
</reference>
<comment type="caution">
    <text evidence="1">The sequence shown here is derived from an EMBL/GenBank/DDBJ whole genome shotgun (WGS) entry which is preliminary data.</text>
</comment>
<evidence type="ECO:0000313" key="2">
    <source>
        <dbReference type="Proteomes" id="UP000824161"/>
    </source>
</evidence>
<proteinExistence type="predicted"/>
<organism evidence="1 2">
    <name type="scientific">Candidatus Merdimorpha stercoravium</name>
    <dbReference type="NCBI Taxonomy" id="2840863"/>
    <lineage>
        <taxon>Bacteria</taxon>
        <taxon>Pseudomonadati</taxon>
        <taxon>Bacteroidota</taxon>
        <taxon>Flavobacteriia</taxon>
        <taxon>Flavobacteriales</taxon>
        <taxon>Candidatus Merdimorpha</taxon>
    </lineage>
</organism>
<dbReference type="Proteomes" id="UP000824161">
    <property type="component" value="Unassembled WGS sequence"/>
</dbReference>
<reference evidence="1" key="2">
    <citation type="journal article" date="2021" name="PeerJ">
        <title>Extensive microbial diversity within the chicken gut microbiome revealed by metagenomics and culture.</title>
        <authorList>
            <person name="Gilroy R."/>
            <person name="Ravi A."/>
            <person name="Getino M."/>
            <person name="Pursley I."/>
            <person name="Horton D.L."/>
            <person name="Alikhan N.F."/>
            <person name="Baker D."/>
            <person name="Gharbi K."/>
            <person name="Hall N."/>
            <person name="Watson M."/>
            <person name="Adriaenssens E.M."/>
            <person name="Foster-Nyarko E."/>
            <person name="Jarju S."/>
            <person name="Secka A."/>
            <person name="Antonio M."/>
            <person name="Oren A."/>
            <person name="Chaudhuri R.R."/>
            <person name="La Ragione R."/>
            <person name="Hildebrand F."/>
            <person name="Pallen M.J."/>
        </authorList>
    </citation>
    <scope>NUCLEOTIDE SEQUENCE</scope>
    <source>
        <strain evidence="1">1383</strain>
    </source>
</reference>
<dbReference type="EMBL" id="DVLY01000028">
    <property type="protein sequence ID" value="HIT97441.1"/>
    <property type="molecule type" value="Genomic_DNA"/>
</dbReference>
<gene>
    <name evidence="1" type="ORF">IAC44_01230</name>
</gene>
<evidence type="ECO:0000313" key="1">
    <source>
        <dbReference type="EMBL" id="HIT97441.1"/>
    </source>
</evidence>
<dbReference type="PROSITE" id="PS51257">
    <property type="entry name" value="PROKAR_LIPOPROTEIN"/>
    <property type="match status" value="1"/>
</dbReference>
<sequence length="366" mass="41836">MKPNAIFLLLGVLGLYACGGGGNASGELPEPITLQADSIAVEQILAPKQIAVRGDVALILSEKTDTVFYAYGLPDFRFLYKQGIRGQGPDDFLMGSMVSCPSRSEFAYYDIYGRTVRLFELTRKGFEKKWEYRVNMRPCEVLSVVNDSIVMLEKQDWNTKELGVYAYNGRSGKITDSLPGLKTYIKSTRIGYTLSTMLNRHSLQGYGEHFVVSYQLMDRIEFYRVSPQGKIELVAEVGDAELPESVKNYLKVDTENPPGGDRWKTPSLENIRFYYGEGGYACRDYVFILDKDGRPLEQEEAKNDNATSEKMFRVYSWDGRLLARLRMPFYDGFYQLPFAVSESRKTIYAINPEKDFEYVYTFSYDF</sequence>
<accession>A0A9D1H8N3</accession>
<protein>
    <submittedName>
        <fullName evidence="1">Uncharacterized protein</fullName>
    </submittedName>
</protein>